<evidence type="ECO:0000256" key="4">
    <source>
        <dbReference type="ARBA" id="ARBA00023014"/>
    </source>
</evidence>
<gene>
    <name evidence="6" type="ORF">J2X05_000362</name>
</gene>
<keyword evidence="2" id="KW-0479">Metal-binding</keyword>
<keyword evidence="1" id="KW-0001">2Fe-2S</keyword>
<evidence type="ECO:0000313" key="6">
    <source>
        <dbReference type="EMBL" id="MDR7088359.1"/>
    </source>
</evidence>
<keyword evidence="7" id="KW-1185">Reference proteome</keyword>
<reference evidence="6 7" key="1">
    <citation type="submission" date="2023-07" db="EMBL/GenBank/DDBJ databases">
        <title>Sorghum-associated microbial communities from plants grown in Nebraska, USA.</title>
        <authorList>
            <person name="Schachtman D."/>
        </authorList>
    </citation>
    <scope>NUCLEOTIDE SEQUENCE [LARGE SCALE GENOMIC DNA]</scope>
    <source>
        <strain evidence="6 7">BE190</strain>
    </source>
</reference>
<organism evidence="6 7">
    <name type="scientific">Cellvibrio fibrivorans</name>
    <dbReference type="NCBI Taxonomy" id="126350"/>
    <lineage>
        <taxon>Bacteria</taxon>
        <taxon>Pseudomonadati</taxon>
        <taxon>Pseudomonadota</taxon>
        <taxon>Gammaproteobacteria</taxon>
        <taxon>Cellvibrionales</taxon>
        <taxon>Cellvibrionaceae</taxon>
        <taxon>Cellvibrio</taxon>
    </lineage>
</organism>
<proteinExistence type="predicted"/>
<name>A0ABU1UT59_9GAMM</name>
<dbReference type="PROSITE" id="PS51296">
    <property type="entry name" value="RIESKE"/>
    <property type="match status" value="1"/>
</dbReference>
<comment type="caution">
    <text evidence="6">The sequence shown here is derived from an EMBL/GenBank/DDBJ whole genome shotgun (WGS) entry which is preliminary data.</text>
</comment>
<dbReference type="RefSeq" id="WP_310067890.1">
    <property type="nucleotide sequence ID" value="NZ_JAVDVX010000001.1"/>
</dbReference>
<dbReference type="Gene3D" id="2.102.10.10">
    <property type="entry name" value="Rieske [2Fe-2S] iron-sulphur domain"/>
    <property type="match status" value="1"/>
</dbReference>
<dbReference type="SUPFAM" id="SSF50022">
    <property type="entry name" value="ISP domain"/>
    <property type="match status" value="1"/>
</dbReference>
<sequence length="113" mass="12197">MNTNLPEKLRLCSLADIPEAGSKGFNLTGRKLFAVKQQGKVYLYHNSCPHIGIPLEWVEDQFLDSSGSMIQCANHGALFVIKTGKCVAGPCSGRSLIPIDFSIDAGDIFISPS</sequence>
<evidence type="ECO:0000256" key="1">
    <source>
        <dbReference type="ARBA" id="ARBA00022714"/>
    </source>
</evidence>
<keyword evidence="3" id="KW-0408">Iron</keyword>
<dbReference type="Proteomes" id="UP001253595">
    <property type="component" value="Unassembled WGS sequence"/>
</dbReference>
<accession>A0ABU1UT59</accession>
<protein>
    <submittedName>
        <fullName evidence="6">Nitrite reductase/ring-hydroxylating ferredoxin subunit</fullName>
    </submittedName>
</protein>
<dbReference type="Pfam" id="PF00355">
    <property type="entry name" value="Rieske"/>
    <property type="match status" value="1"/>
</dbReference>
<dbReference type="PANTHER" id="PTHR40261:SF1">
    <property type="entry name" value="RIESKE DOMAIN-CONTAINING PROTEIN"/>
    <property type="match status" value="1"/>
</dbReference>
<dbReference type="PANTHER" id="PTHR40261">
    <property type="match status" value="1"/>
</dbReference>
<evidence type="ECO:0000256" key="2">
    <source>
        <dbReference type="ARBA" id="ARBA00022723"/>
    </source>
</evidence>
<dbReference type="InterPro" id="IPR017941">
    <property type="entry name" value="Rieske_2Fe-2S"/>
</dbReference>
<dbReference type="CDD" id="cd03467">
    <property type="entry name" value="Rieske"/>
    <property type="match status" value="1"/>
</dbReference>
<feature type="domain" description="Rieske" evidence="5">
    <location>
        <begin position="9"/>
        <end position="110"/>
    </location>
</feature>
<dbReference type="EMBL" id="JAVDVX010000001">
    <property type="protein sequence ID" value="MDR7088359.1"/>
    <property type="molecule type" value="Genomic_DNA"/>
</dbReference>
<keyword evidence="4" id="KW-0411">Iron-sulfur</keyword>
<evidence type="ECO:0000259" key="5">
    <source>
        <dbReference type="PROSITE" id="PS51296"/>
    </source>
</evidence>
<evidence type="ECO:0000256" key="3">
    <source>
        <dbReference type="ARBA" id="ARBA00023004"/>
    </source>
</evidence>
<dbReference type="InterPro" id="IPR036922">
    <property type="entry name" value="Rieske_2Fe-2S_sf"/>
</dbReference>
<evidence type="ECO:0000313" key="7">
    <source>
        <dbReference type="Proteomes" id="UP001253595"/>
    </source>
</evidence>